<dbReference type="InterPro" id="IPR020094">
    <property type="entry name" value="TruA/RsuA/RluB/E/F_N"/>
</dbReference>
<dbReference type="SUPFAM" id="SSF55120">
    <property type="entry name" value="Pseudouridine synthase"/>
    <property type="match status" value="1"/>
</dbReference>
<dbReference type="EC" id="5.4.99.-" evidence="5"/>
<dbReference type="SUPFAM" id="SSF55174">
    <property type="entry name" value="Alpha-L RNA-binding motif"/>
    <property type="match status" value="1"/>
</dbReference>
<dbReference type="RefSeq" id="WP_377090856.1">
    <property type="nucleotide sequence ID" value="NZ_JBHSJL010000014.1"/>
</dbReference>
<sequence>MRLDRFLSHKTRLGKKAVRQHIDAGDVTVDGKPAHHHRQEVDQFTTVTLNDSVLQQKEAIYLMLHKPPGYLSATTDPEHPTVIDLIKESFASELHIAGRLDRASTGLLLLTNDGRWSRSLTEPEKKIPKIYQIHLRDPLRPDAAEIFSRGIYFAYEDLTTAPVELTPLSSHDATITLFEGRYHQIKRMFHAIDNKVLNLHRKQIGALELGDLPPGAYKRINKQVIWSSTHS</sequence>
<gene>
    <name evidence="7" type="ORF">ACFSW8_07450</name>
</gene>
<dbReference type="Pfam" id="PF00849">
    <property type="entry name" value="PseudoU_synth_2"/>
    <property type="match status" value="1"/>
</dbReference>
<evidence type="ECO:0000256" key="1">
    <source>
        <dbReference type="ARBA" id="ARBA00008348"/>
    </source>
</evidence>
<organism evidence="7 8">
    <name type="scientific">Rubritalea tangerina</name>
    <dbReference type="NCBI Taxonomy" id="430798"/>
    <lineage>
        <taxon>Bacteria</taxon>
        <taxon>Pseudomonadati</taxon>
        <taxon>Verrucomicrobiota</taxon>
        <taxon>Verrucomicrobiia</taxon>
        <taxon>Verrucomicrobiales</taxon>
        <taxon>Rubritaleaceae</taxon>
        <taxon>Rubritalea</taxon>
    </lineage>
</organism>
<reference evidence="8" key="1">
    <citation type="journal article" date="2019" name="Int. J. Syst. Evol. Microbiol.">
        <title>The Global Catalogue of Microorganisms (GCM) 10K type strain sequencing project: providing services to taxonomists for standard genome sequencing and annotation.</title>
        <authorList>
            <consortium name="The Broad Institute Genomics Platform"/>
            <consortium name="The Broad Institute Genome Sequencing Center for Infectious Disease"/>
            <person name="Wu L."/>
            <person name="Ma J."/>
        </authorList>
    </citation>
    <scope>NUCLEOTIDE SEQUENCE [LARGE SCALE GENOMIC DNA]</scope>
    <source>
        <strain evidence="8">CCUG 57942</strain>
    </source>
</reference>
<dbReference type="InterPro" id="IPR036986">
    <property type="entry name" value="S4_RNA-bd_sf"/>
</dbReference>
<evidence type="ECO:0000259" key="6">
    <source>
        <dbReference type="Pfam" id="PF00849"/>
    </source>
</evidence>
<keyword evidence="2 4" id="KW-0694">RNA-binding</keyword>
<evidence type="ECO:0000313" key="7">
    <source>
        <dbReference type="EMBL" id="MFD2158726.1"/>
    </source>
</evidence>
<dbReference type="GO" id="GO:0016853">
    <property type="term" value="F:isomerase activity"/>
    <property type="evidence" value="ECO:0007669"/>
    <property type="project" value="UniProtKB-KW"/>
</dbReference>
<dbReference type="InterPro" id="IPR006145">
    <property type="entry name" value="PsdUridine_synth_RsuA/RluA"/>
</dbReference>
<evidence type="ECO:0000256" key="3">
    <source>
        <dbReference type="ARBA" id="ARBA00023235"/>
    </source>
</evidence>
<dbReference type="Gene3D" id="3.10.290.10">
    <property type="entry name" value="RNA-binding S4 domain"/>
    <property type="match status" value="1"/>
</dbReference>
<dbReference type="InterPro" id="IPR050343">
    <property type="entry name" value="RsuA_PseudoU_synthase"/>
</dbReference>
<dbReference type="Gene3D" id="3.30.70.580">
    <property type="entry name" value="Pseudouridine synthase I, catalytic domain, N-terminal subdomain"/>
    <property type="match status" value="1"/>
</dbReference>
<dbReference type="InterPro" id="IPR042092">
    <property type="entry name" value="PsdUridine_s_RsuA/RluB/E/F_cat"/>
</dbReference>
<dbReference type="CDD" id="cd00165">
    <property type="entry name" value="S4"/>
    <property type="match status" value="1"/>
</dbReference>
<dbReference type="Proteomes" id="UP001597389">
    <property type="component" value="Unassembled WGS sequence"/>
</dbReference>
<keyword evidence="3 5" id="KW-0413">Isomerase</keyword>
<name>A0ABW4Z9Q2_9BACT</name>
<comment type="similarity">
    <text evidence="1 5">Belongs to the pseudouridine synthase RsuA family.</text>
</comment>
<dbReference type="PANTHER" id="PTHR47683:SF4">
    <property type="entry name" value="PSEUDOURIDINE SYNTHASE"/>
    <property type="match status" value="1"/>
</dbReference>
<evidence type="ECO:0000256" key="4">
    <source>
        <dbReference type="PROSITE-ProRule" id="PRU00182"/>
    </source>
</evidence>
<dbReference type="PROSITE" id="PS50889">
    <property type="entry name" value="S4"/>
    <property type="match status" value="1"/>
</dbReference>
<evidence type="ECO:0000256" key="2">
    <source>
        <dbReference type="ARBA" id="ARBA00022884"/>
    </source>
</evidence>
<dbReference type="InterPro" id="IPR000748">
    <property type="entry name" value="PsdUridine_synth_RsuA/RluB/E/F"/>
</dbReference>
<dbReference type="Gene3D" id="3.30.70.1560">
    <property type="entry name" value="Alpha-L RNA-binding motif"/>
    <property type="match status" value="1"/>
</dbReference>
<dbReference type="InterPro" id="IPR020103">
    <property type="entry name" value="PsdUridine_synth_cat_dom_sf"/>
</dbReference>
<dbReference type="PROSITE" id="PS01149">
    <property type="entry name" value="PSI_RSU"/>
    <property type="match status" value="1"/>
</dbReference>
<dbReference type="CDD" id="cd02553">
    <property type="entry name" value="PseudoU_synth_RsuA"/>
    <property type="match status" value="1"/>
</dbReference>
<feature type="domain" description="Pseudouridine synthase RsuA/RluA-like" evidence="6">
    <location>
        <begin position="61"/>
        <end position="191"/>
    </location>
</feature>
<accession>A0ABW4Z9Q2</accession>
<dbReference type="InterPro" id="IPR018496">
    <property type="entry name" value="PsdUridine_synth_RsuA/RluB_CS"/>
</dbReference>
<evidence type="ECO:0000256" key="5">
    <source>
        <dbReference type="RuleBase" id="RU003887"/>
    </source>
</evidence>
<dbReference type="NCBIfam" id="TIGR00093">
    <property type="entry name" value="pseudouridine synthase"/>
    <property type="match status" value="1"/>
</dbReference>
<dbReference type="PANTHER" id="PTHR47683">
    <property type="entry name" value="PSEUDOURIDINE SYNTHASE FAMILY PROTEIN-RELATED"/>
    <property type="match status" value="1"/>
</dbReference>
<protein>
    <recommendedName>
        <fullName evidence="5">Pseudouridine synthase</fullName>
        <ecNumber evidence="5">5.4.99.-</ecNumber>
    </recommendedName>
</protein>
<evidence type="ECO:0000313" key="8">
    <source>
        <dbReference type="Proteomes" id="UP001597389"/>
    </source>
</evidence>
<dbReference type="EMBL" id="JBHUJB010000031">
    <property type="protein sequence ID" value="MFD2158726.1"/>
    <property type="molecule type" value="Genomic_DNA"/>
</dbReference>
<keyword evidence="8" id="KW-1185">Reference proteome</keyword>
<comment type="caution">
    <text evidence="7">The sequence shown here is derived from an EMBL/GenBank/DDBJ whole genome shotgun (WGS) entry which is preliminary data.</text>
</comment>
<proteinExistence type="inferred from homology"/>